<comment type="subcellular location">
    <subcellularLocation>
        <location evidence="1">Mitochondrion</location>
    </subcellularLocation>
</comment>
<evidence type="ECO:0000256" key="3">
    <source>
        <dbReference type="ARBA" id="ARBA00022980"/>
    </source>
</evidence>
<name>A0A2R4A3V9_9AGAR</name>
<evidence type="ECO:0000256" key="5">
    <source>
        <dbReference type="ARBA" id="ARBA00023274"/>
    </source>
</evidence>
<feature type="compositionally biased region" description="Low complexity" evidence="7">
    <location>
        <begin position="543"/>
        <end position="556"/>
    </location>
</feature>
<geneLocation type="mitochondrion" evidence="8"/>
<proteinExistence type="inferred from homology"/>
<feature type="region of interest" description="Disordered" evidence="7">
    <location>
        <begin position="534"/>
        <end position="556"/>
    </location>
</feature>
<evidence type="ECO:0000256" key="1">
    <source>
        <dbReference type="ARBA" id="ARBA00004173"/>
    </source>
</evidence>
<dbReference type="Pfam" id="PF05316">
    <property type="entry name" value="VAR1"/>
    <property type="match status" value="1"/>
</dbReference>
<dbReference type="InterPro" id="IPR007980">
    <property type="entry name" value="Ribosomal_uS3m_fun"/>
</dbReference>
<evidence type="ECO:0000313" key="8">
    <source>
        <dbReference type="EMBL" id="AVR57751.1"/>
    </source>
</evidence>
<dbReference type="AlphaFoldDB" id="A0A2R4A3V9"/>
<sequence length="892" mass="104334">MQILKETNKSSEMIHIKIPKNEKLNHENNLTLTLNRPFTPILTAELSPVFSSPLINKQQKMKVGKENDAKMDTNTKNKFKEDLQKKFSDLNVRQKRYNDKLVQCLSHNKIDLSESFIFAPDSEPGMFNKIKDSAVTYDSKIIERDSITTVRDEKIQRETNSEDYLTKAINENIQRENNYVNYWSTERNEQRETNYENLADASHQEIIKKKRGIGREKNKQIGRERERNRGIKSFGSLGENLNFKKDYYQITLKINKFKFILSKYILKLKYKSISSIWNPLLFFPKRILVRQPYVKYIYMMRYVLKVVPKLNMNLQTKTKTNEELKEKENAIGLESDSNTTKKILLLQKKLITNLLKQGIILNNNLSFLILQKKRAINNLISLKNFENIEPTLLKKIRKRIFIENKKFISIFQKELELNKKTVLTVLNKEIIVGKILNKDKILIPINPESDPSKGSEKKGLNLEFEAPKLTNLPFSLLFYNKNKNKKEIINPYKKNLELKLETIPFILLFDKNTQLTGKNAVKLSMVTSHFDLDKNNTRDTVQPSALSSPSPSPSSLSVKNLVNQPVLSHYLKELSIYNIKNKGIIIFYYILIGFHFNTDLNKFYTSGKKNIYKLLSTTFKSMYCLISKPVFISTPDKIIVQLFYYLFIPNVLKLKKFFNYNSKQKNTQNLDTTTNNYFNREAIVKNTKRLNRKSKNSLKKILAIRKLRQKEYKFKKKIRKQYNKFRKIKINIRVKLRKLSNMSLVKVFPNNFKFLSLILNNIFNKPVVFDLVRIHYPYNDSNILVNLLGIMINKIKLRMIIRRLFEKVIIKKNIQNLEEKRGVIIPSFLSGLTIRVAGKLLTKKNIPRKTVQTISRGASASGRINFKDIATYTNKNKKGTYSITIKAGQNLV</sequence>
<dbReference type="GO" id="GO:0005739">
    <property type="term" value="C:mitochondrion"/>
    <property type="evidence" value="ECO:0007669"/>
    <property type="project" value="UniProtKB-SubCell"/>
</dbReference>
<evidence type="ECO:0000256" key="4">
    <source>
        <dbReference type="ARBA" id="ARBA00023128"/>
    </source>
</evidence>
<gene>
    <name evidence="8" type="primary">rps3</name>
    <name evidence="8" type="ORF">C0989_000005</name>
</gene>
<dbReference type="GO" id="GO:0003735">
    <property type="term" value="F:structural constituent of ribosome"/>
    <property type="evidence" value="ECO:0007669"/>
    <property type="project" value="InterPro"/>
</dbReference>
<keyword evidence="3 8" id="KW-0689">Ribosomal protein</keyword>
<evidence type="ECO:0000256" key="2">
    <source>
        <dbReference type="ARBA" id="ARBA00010761"/>
    </source>
</evidence>
<comment type="similarity">
    <text evidence="2">Belongs to the universal ribosomal protein uS3 family.</text>
</comment>
<dbReference type="GO" id="GO:0006412">
    <property type="term" value="P:translation"/>
    <property type="evidence" value="ECO:0007669"/>
    <property type="project" value="InterPro"/>
</dbReference>
<reference evidence="8" key="1">
    <citation type="submission" date="2018-01" db="EMBL/GenBank/DDBJ databases">
        <title>Comparative mitochondrial genomics of the basidiomycete Termitomyces.</title>
        <authorList>
            <person name="Nieuwenhuis M."/>
        </authorList>
    </citation>
    <scope>NUCLEOTIDE SEQUENCE</scope>
    <source>
        <strain evidence="8">T132</strain>
    </source>
</reference>
<protein>
    <recommendedName>
        <fullName evidence="6">Small ribosomal subunit protein uS3m</fullName>
    </recommendedName>
</protein>
<evidence type="ECO:0000256" key="7">
    <source>
        <dbReference type="SAM" id="MobiDB-lite"/>
    </source>
</evidence>
<keyword evidence="5" id="KW-0687">Ribonucleoprotein</keyword>
<dbReference type="GO" id="GO:0005840">
    <property type="term" value="C:ribosome"/>
    <property type="evidence" value="ECO:0007669"/>
    <property type="project" value="UniProtKB-KW"/>
</dbReference>
<keyword evidence="4 8" id="KW-0496">Mitochondrion</keyword>
<accession>A0A2R4A3V9</accession>
<organism evidence="8">
    <name type="scientific">Termitomyces sp. T132</name>
    <dbReference type="NCBI Taxonomy" id="2136985"/>
    <lineage>
        <taxon>Eukaryota</taxon>
        <taxon>Fungi</taxon>
        <taxon>Dikarya</taxon>
        <taxon>Basidiomycota</taxon>
        <taxon>Agaricomycotina</taxon>
        <taxon>Agaricomycetes</taxon>
        <taxon>Agaricomycetidae</taxon>
        <taxon>Agaricales</taxon>
        <taxon>Tricholomatineae</taxon>
        <taxon>Lyophyllaceae</taxon>
        <taxon>Termitomyces</taxon>
    </lineage>
</organism>
<evidence type="ECO:0000256" key="6">
    <source>
        <dbReference type="ARBA" id="ARBA00035157"/>
    </source>
</evidence>
<dbReference type="GO" id="GO:1990904">
    <property type="term" value="C:ribonucleoprotein complex"/>
    <property type="evidence" value="ECO:0007669"/>
    <property type="project" value="UniProtKB-KW"/>
</dbReference>
<dbReference type="EMBL" id="MG783568">
    <property type="protein sequence ID" value="AVR57751.1"/>
    <property type="molecule type" value="Genomic_DNA"/>
</dbReference>